<feature type="compositionally biased region" description="Basic and acidic residues" evidence="3">
    <location>
        <begin position="947"/>
        <end position="957"/>
    </location>
</feature>
<dbReference type="FunFam" id="1.10.287.110:FF:000009">
    <property type="entry name" value="Auxilin-related protein 1"/>
    <property type="match status" value="1"/>
</dbReference>
<feature type="compositionally biased region" description="Basic and acidic residues" evidence="3">
    <location>
        <begin position="1107"/>
        <end position="1116"/>
    </location>
</feature>
<dbReference type="GO" id="GO:0005737">
    <property type="term" value="C:cytoplasm"/>
    <property type="evidence" value="ECO:0007669"/>
    <property type="project" value="TreeGrafter"/>
</dbReference>
<feature type="region of interest" description="Disordered" evidence="3">
    <location>
        <begin position="1107"/>
        <end position="1222"/>
    </location>
</feature>
<feature type="compositionally biased region" description="Basic and acidic residues" evidence="3">
    <location>
        <begin position="983"/>
        <end position="996"/>
    </location>
</feature>
<evidence type="ECO:0000256" key="2">
    <source>
        <dbReference type="SAM" id="Coils"/>
    </source>
</evidence>
<dbReference type="Gene3D" id="1.10.287.110">
    <property type="entry name" value="DnaJ domain"/>
    <property type="match status" value="1"/>
</dbReference>
<dbReference type="GO" id="GO:0031982">
    <property type="term" value="C:vesicle"/>
    <property type="evidence" value="ECO:0007669"/>
    <property type="project" value="TreeGrafter"/>
</dbReference>
<dbReference type="SUPFAM" id="SSF46565">
    <property type="entry name" value="Chaperone J-domain"/>
    <property type="match status" value="1"/>
</dbReference>
<keyword evidence="1 2" id="KW-0175">Coiled coil</keyword>
<reference evidence="5" key="1">
    <citation type="submission" date="2016-06" db="EMBL/GenBank/DDBJ databases">
        <title>Parallel loss of symbiosis genes in relatives of nitrogen-fixing non-legume Parasponia.</title>
        <authorList>
            <person name="Van Velzen R."/>
            <person name="Holmer R."/>
            <person name="Bu F."/>
            <person name="Rutten L."/>
            <person name="Van Zeijl A."/>
            <person name="Liu W."/>
            <person name="Santuari L."/>
            <person name="Cao Q."/>
            <person name="Sharma T."/>
            <person name="Shen D."/>
            <person name="Roswanjaya Y."/>
            <person name="Wardhani T."/>
            <person name="Kalhor M.S."/>
            <person name="Jansen J."/>
            <person name="Van den Hoogen J."/>
            <person name="Gungor B."/>
            <person name="Hartog M."/>
            <person name="Hontelez J."/>
            <person name="Verver J."/>
            <person name="Yang W.-C."/>
            <person name="Schijlen E."/>
            <person name="Repin R."/>
            <person name="Schilthuizen M."/>
            <person name="Schranz E."/>
            <person name="Heidstra R."/>
            <person name="Miyata K."/>
            <person name="Fedorova E."/>
            <person name="Kohlen W."/>
            <person name="Bisseling T."/>
            <person name="Smit S."/>
            <person name="Geurts R."/>
        </authorList>
    </citation>
    <scope>NUCLEOTIDE SEQUENCE [LARGE SCALE GENOMIC DNA]</scope>
    <source>
        <strain evidence="5">cv. RG33-2</strain>
    </source>
</reference>
<dbReference type="EMBL" id="JXTC01000058">
    <property type="protein sequence ID" value="PON93423.1"/>
    <property type="molecule type" value="Genomic_DNA"/>
</dbReference>
<dbReference type="InParanoid" id="A0A2P5F6J9"/>
<feature type="compositionally biased region" description="Polar residues" evidence="3">
    <location>
        <begin position="1117"/>
        <end position="1126"/>
    </location>
</feature>
<evidence type="ECO:0000256" key="1">
    <source>
        <dbReference type="ARBA" id="ARBA00023054"/>
    </source>
</evidence>
<dbReference type="GO" id="GO:0072318">
    <property type="term" value="P:clathrin coat disassembly"/>
    <property type="evidence" value="ECO:0007669"/>
    <property type="project" value="TreeGrafter"/>
</dbReference>
<feature type="compositionally biased region" description="Basic and acidic residues" evidence="3">
    <location>
        <begin position="739"/>
        <end position="778"/>
    </location>
</feature>
<keyword evidence="5" id="KW-1185">Reference proteome</keyword>
<dbReference type="GO" id="GO:0030276">
    <property type="term" value="F:clathrin binding"/>
    <property type="evidence" value="ECO:0007669"/>
    <property type="project" value="TreeGrafter"/>
</dbReference>
<feature type="compositionally biased region" description="Basic and acidic residues" evidence="3">
    <location>
        <begin position="1127"/>
        <end position="1157"/>
    </location>
</feature>
<feature type="compositionally biased region" description="Basic and acidic residues" evidence="3">
    <location>
        <begin position="680"/>
        <end position="702"/>
    </location>
</feature>
<feature type="coiled-coil region" evidence="2">
    <location>
        <begin position="329"/>
        <end position="356"/>
    </location>
</feature>
<dbReference type="OrthoDB" id="1717591at2759"/>
<evidence type="ECO:0000313" key="5">
    <source>
        <dbReference type="Proteomes" id="UP000237000"/>
    </source>
</evidence>
<dbReference type="PANTHER" id="PTHR23172">
    <property type="entry name" value="AUXILIN/CYCLIN G-ASSOCIATED KINASE-RELATED"/>
    <property type="match status" value="1"/>
</dbReference>
<dbReference type="PANTHER" id="PTHR23172:SF87">
    <property type="entry name" value="CHAPERONE DNAJ-DOMAIN SUPERFAMILY PROTEIN"/>
    <property type="match status" value="1"/>
</dbReference>
<feature type="compositionally biased region" description="Polar residues" evidence="3">
    <location>
        <begin position="1001"/>
        <end position="1024"/>
    </location>
</feature>
<name>A0A2P5F6J9_TREOI</name>
<feature type="region of interest" description="Disordered" evidence="3">
    <location>
        <begin position="739"/>
        <end position="828"/>
    </location>
</feature>
<proteinExistence type="predicted"/>
<evidence type="ECO:0000313" key="4">
    <source>
        <dbReference type="EMBL" id="PON93423.1"/>
    </source>
</evidence>
<feature type="compositionally biased region" description="Low complexity" evidence="3">
    <location>
        <begin position="1178"/>
        <end position="1190"/>
    </location>
</feature>
<protein>
    <submittedName>
        <fullName evidence="4">DnaJ domain containing protein</fullName>
    </submittedName>
</protein>
<feature type="region of interest" description="Disordered" evidence="3">
    <location>
        <begin position="909"/>
        <end position="1071"/>
    </location>
</feature>
<feature type="compositionally biased region" description="Basic and acidic residues" evidence="3">
    <location>
        <begin position="909"/>
        <end position="936"/>
    </location>
</feature>
<feature type="compositionally biased region" description="Basic and acidic residues" evidence="3">
    <location>
        <begin position="1045"/>
        <end position="1071"/>
    </location>
</feature>
<dbReference type="Proteomes" id="UP000237000">
    <property type="component" value="Unassembled WGS sequence"/>
</dbReference>
<dbReference type="InterPro" id="IPR036869">
    <property type="entry name" value="J_dom_sf"/>
</dbReference>
<sequence>MEYQATSLAFSEKLSNGHGFAGNSIYDGVFGPPPSSKFSAPNFSSRVEDYREIFGGGSEAASRGSSIPFLEVPELNERKIAVDVRSSKLDYSKIFGGFGDSNFAVPYQEFSSEPNKRKKSEQPRTPAQRFSPPEDAERSSCTEGNCVMAEEASQPVKKFNMSYNKINNGNVNGTSGTNGTTHIAQLHAVRGYARLIGEDDEPVFSDVNDTFPKNNVCEGIMEGNRFTRTTTDVRAGETGKQASGCGDEFQNNSNWFRSHLMDKLVDKDEVGKGTLRSKLGPSSSVPGKFNLNKAEGIFGTDSTEESTGVYSPPFFDEEIDTNSVAATSAAALMKAIEEAQARIKMAKELMERKKAGIQSREKLRFTDGVNPEERKEDKIACKVNRSKKKKIRELFEEVDIPFEGSNKLSKEVDGETPWKEVSSQGDHRQEEAEISEEASEHFYEVEDTGEHWSTIEVDIPLPVSAVTRNQNATGPGQVTGDFEVQEFVSSAKEATGETLCNDLKSSQVDHRQEKADPVEAAEQFYEIENSDKNWATSLEFDDVNLVQSVNEEEWKDKNIPAELFEKPQHCVEGLKPVEDEDYPEKIRNGISGASDFGMGGGKSMPDVEVFDLEKIDEKQRVAITKGENEKIAQAFCESDKCEKKPVEFLEPIKDDQRLGIWWLEDATHMKSQSPSWELVENDRQGEEASEPEEHEKEQKDAYGADDTEQRFVNGAEEEIVKETINELHLGGKIAKILAHDGESEGKEKILEGNAFQKEEYESRQEEICQRVESGRMETEIDQTLGDEEKMKTVQEEQGSQKNNLGAADNLCKQDESDDLSENQKPALHAENYETVEVSEEVPACEESGSITEVSDAFLEYNESGNEFELGKEKYDTEDRDVLETDGFPQGLELTEIMKPMEDKRVDAFLAKNDTDDQHVERQASEMENIKDYKESEVSVSLDNDESNTERCDEKRWVDNGVSMKASQLSDTSEGEEENVGLNEEPKTSSSTEKDQEYQEETPISKSVEQNEMSHQETLPSQSVETNEENHKPTGTVEESETNDSLQKEVELEKDHLRKIDEAKEREREREKERIAVERAIREARERAFAEARERAAAERAAAARKRVTAEARERIGRTSSESNNKSVAEKVSKEAKLKAERAAVERATAEARERALEKAMSGKAASEARKQNPQHKGSFSSSTSRYPNSSNHGVPNNTERFDGVNGESVQRCKARSERHQRITERAEKALAEKNRRDLLAQKEQAERHRLAETLDIEVKRWSSGKEGNLRALLSTLQYILGPDSGWQPIPLTDLLTAAAVKKTYRKATLFVHPDKLQQRGANIQQKYTCEKVFDLLKEAWNRFNVEER</sequence>
<evidence type="ECO:0000256" key="3">
    <source>
        <dbReference type="SAM" id="MobiDB-lite"/>
    </source>
</evidence>
<dbReference type="GO" id="GO:0072583">
    <property type="term" value="P:clathrin-dependent endocytosis"/>
    <property type="evidence" value="ECO:0007669"/>
    <property type="project" value="TreeGrafter"/>
</dbReference>
<comment type="caution">
    <text evidence="4">The sequence shown here is derived from an EMBL/GenBank/DDBJ whole genome shotgun (WGS) entry which is preliminary data.</text>
</comment>
<feature type="compositionally biased region" description="Basic and acidic residues" evidence="3">
    <location>
        <begin position="408"/>
        <end position="418"/>
    </location>
</feature>
<accession>A0A2P5F6J9</accession>
<feature type="region of interest" description="Disordered" evidence="3">
    <location>
        <begin position="671"/>
        <end position="714"/>
    </location>
</feature>
<dbReference type="STRING" id="63057.A0A2P5F6J9"/>
<gene>
    <name evidence="4" type="ORF">TorRG33x02_107010</name>
</gene>
<feature type="region of interest" description="Disordered" evidence="3">
    <location>
        <begin position="407"/>
        <end position="430"/>
    </location>
</feature>
<feature type="region of interest" description="Disordered" evidence="3">
    <location>
        <begin position="110"/>
        <end position="143"/>
    </location>
</feature>
<organism evidence="4 5">
    <name type="scientific">Trema orientale</name>
    <name type="common">Charcoal tree</name>
    <name type="synonym">Celtis orientalis</name>
    <dbReference type="NCBI Taxonomy" id="63057"/>
    <lineage>
        <taxon>Eukaryota</taxon>
        <taxon>Viridiplantae</taxon>
        <taxon>Streptophyta</taxon>
        <taxon>Embryophyta</taxon>
        <taxon>Tracheophyta</taxon>
        <taxon>Spermatophyta</taxon>
        <taxon>Magnoliopsida</taxon>
        <taxon>eudicotyledons</taxon>
        <taxon>Gunneridae</taxon>
        <taxon>Pentapetalae</taxon>
        <taxon>rosids</taxon>
        <taxon>fabids</taxon>
        <taxon>Rosales</taxon>
        <taxon>Cannabaceae</taxon>
        <taxon>Trema</taxon>
    </lineage>
</organism>